<dbReference type="EMBL" id="JANBPG010000208">
    <property type="protein sequence ID" value="KAJ1898797.1"/>
    <property type="molecule type" value="Genomic_DNA"/>
</dbReference>
<name>A0ACC1IQ72_9FUNG</name>
<accession>A0ACC1IQ72</accession>
<reference evidence="1" key="1">
    <citation type="submission" date="2022-07" db="EMBL/GenBank/DDBJ databases">
        <title>Phylogenomic reconstructions and comparative analyses of Kickxellomycotina fungi.</title>
        <authorList>
            <person name="Reynolds N.K."/>
            <person name="Stajich J.E."/>
            <person name="Barry K."/>
            <person name="Grigoriev I.V."/>
            <person name="Crous P."/>
            <person name="Smith M.E."/>
        </authorList>
    </citation>
    <scope>NUCLEOTIDE SEQUENCE</scope>
    <source>
        <strain evidence="1">Benny 63K</strain>
    </source>
</reference>
<protein>
    <submittedName>
        <fullName evidence="1">Uncharacterized protein</fullName>
    </submittedName>
</protein>
<evidence type="ECO:0000313" key="2">
    <source>
        <dbReference type="Proteomes" id="UP001150581"/>
    </source>
</evidence>
<organism evidence="1 2">
    <name type="scientific">Kickxella alabastrina</name>
    <dbReference type="NCBI Taxonomy" id="61397"/>
    <lineage>
        <taxon>Eukaryota</taxon>
        <taxon>Fungi</taxon>
        <taxon>Fungi incertae sedis</taxon>
        <taxon>Zoopagomycota</taxon>
        <taxon>Kickxellomycotina</taxon>
        <taxon>Kickxellomycetes</taxon>
        <taxon>Kickxellales</taxon>
        <taxon>Kickxellaceae</taxon>
        <taxon>Kickxella</taxon>
    </lineage>
</organism>
<comment type="caution">
    <text evidence="1">The sequence shown here is derived from an EMBL/GenBank/DDBJ whole genome shotgun (WGS) entry which is preliminary data.</text>
</comment>
<evidence type="ECO:0000313" key="1">
    <source>
        <dbReference type="EMBL" id="KAJ1898797.1"/>
    </source>
</evidence>
<dbReference type="Proteomes" id="UP001150581">
    <property type="component" value="Unassembled WGS sequence"/>
</dbReference>
<proteinExistence type="predicted"/>
<keyword evidence="2" id="KW-1185">Reference proteome</keyword>
<sequence length="190" mass="21295">MDPRDGFTALANAIDSRIPGWPHVSENQADFEVIYFPQNRADTSRYDMAEMLCKVNGLRMSRGLHPVVYHSDLVKLAQGHAQFQSRYRVITHADKSGHIGDRLTALGFQWDILLENIGAGANDVSGIFNAWVRSQDHLNNLLSADVRFMGVDVSNGFWVQDFAAPREKNYTVPLNEIDACPSADRVVIYS</sequence>
<gene>
    <name evidence="1" type="ORF">LPJ66_002522</name>
</gene>